<keyword evidence="2" id="KW-1185">Reference proteome</keyword>
<organism evidence="1 2">
    <name type="scientific">Laccaria amethystina LaAM-08-1</name>
    <dbReference type="NCBI Taxonomy" id="1095629"/>
    <lineage>
        <taxon>Eukaryota</taxon>
        <taxon>Fungi</taxon>
        <taxon>Dikarya</taxon>
        <taxon>Basidiomycota</taxon>
        <taxon>Agaricomycotina</taxon>
        <taxon>Agaricomycetes</taxon>
        <taxon>Agaricomycetidae</taxon>
        <taxon>Agaricales</taxon>
        <taxon>Agaricineae</taxon>
        <taxon>Hydnangiaceae</taxon>
        <taxon>Laccaria</taxon>
    </lineage>
</organism>
<protein>
    <submittedName>
        <fullName evidence="1">Uncharacterized protein</fullName>
    </submittedName>
</protein>
<accession>A0A0C9WH89</accession>
<dbReference type="EMBL" id="KN839114">
    <property type="protein sequence ID" value="KIJ90774.1"/>
    <property type="molecule type" value="Genomic_DNA"/>
</dbReference>
<evidence type="ECO:0000313" key="2">
    <source>
        <dbReference type="Proteomes" id="UP000054477"/>
    </source>
</evidence>
<name>A0A0C9WH89_9AGAR</name>
<dbReference type="Proteomes" id="UP000054477">
    <property type="component" value="Unassembled WGS sequence"/>
</dbReference>
<reference evidence="2" key="2">
    <citation type="submission" date="2015-01" db="EMBL/GenBank/DDBJ databases">
        <title>Evolutionary Origins and Diversification of the Mycorrhizal Mutualists.</title>
        <authorList>
            <consortium name="DOE Joint Genome Institute"/>
            <consortium name="Mycorrhizal Genomics Consortium"/>
            <person name="Kohler A."/>
            <person name="Kuo A."/>
            <person name="Nagy L.G."/>
            <person name="Floudas D."/>
            <person name="Copeland A."/>
            <person name="Barry K.W."/>
            <person name="Cichocki N."/>
            <person name="Veneault-Fourrey C."/>
            <person name="LaButti K."/>
            <person name="Lindquist E.A."/>
            <person name="Lipzen A."/>
            <person name="Lundell T."/>
            <person name="Morin E."/>
            <person name="Murat C."/>
            <person name="Riley R."/>
            <person name="Ohm R."/>
            <person name="Sun H."/>
            <person name="Tunlid A."/>
            <person name="Henrissat B."/>
            <person name="Grigoriev I.V."/>
            <person name="Hibbett D.S."/>
            <person name="Martin F."/>
        </authorList>
    </citation>
    <scope>NUCLEOTIDE SEQUENCE [LARGE SCALE GENOMIC DNA]</scope>
    <source>
        <strain evidence="2">LaAM-08-1</strain>
    </source>
</reference>
<evidence type="ECO:0000313" key="1">
    <source>
        <dbReference type="EMBL" id="KIJ90774.1"/>
    </source>
</evidence>
<gene>
    <name evidence="1" type="ORF">K443DRAFT_686528</name>
</gene>
<feature type="non-terminal residue" evidence="1">
    <location>
        <position position="69"/>
    </location>
</feature>
<dbReference type="AlphaFoldDB" id="A0A0C9WH89"/>
<sequence>EGLYQFMPQLVLLAQNDTTTPLTRLIQPANYNSNRQDTKLPQYTIRLGVSESKILKLDVRNAKFREEGG</sequence>
<dbReference type="HOGENOM" id="CLU_2782802_0_0_1"/>
<feature type="non-terminal residue" evidence="1">
    <location>
        <position position="1"/>
    </location>
</feature>
<reference evidence="1 2" key="1">
    <citation type="submission" date="2014-04" db="EMBL/GenBank/DDBJ databases">
        <authorList>
            <consortium name="DOE Joint Genome Institute"/>
            <person name="Kuo A."/>
            <person name="Kohler A."/>
            <person name="Nagy L.G."/>
            <person name="Floudas D."/>
            <person name="Copeland A."/>
            <person name="Barry K.W."/>
            <person name="Cichocki N."/>
            <person name="Veneault-Fourrey C."/>
            <person name="LaButti K."/>
            <person name="Lindquist E.A."/>
            <person name="Lipzen A."/>
            <person name="Lundell T."/>
            <person name="Morin E."/>
            <person name="Murat C."/>
            <person name="Sun H."/>
            <person name="Tunlid A."/>
            <person name="Henrissat B."/>
            <person name="Grigoriev I.V."/>
            <person name="Hibbett D.S."/>
            <person name="Martin F."/>
            <person name="Nordberg H.P."/>
            <person name="Cantor M.N."/>
            <person name="Hua S.X."/>
        </authorList>
    </citation>
    <scope>NUCLEOTIDE SEQUENCE [LARGE SCALE GENOMIC DNA]</scope>
    <source>
        <strain evidence="1 2">LaAM-08-1</strain>
    </source>
</reference>
<proteinExistence type="predicted"/>